<name>A0A160U113_9ZZZZ</name>
<keyword evidence="1" id="KW-1133">Transmembrane helix</keyword>
<dbReference type="InterPro" id="IPR021994">
    <property type="entry name" value="DUF3592"/>
</dbReference>
<feature type="domain" description="DUF3592" evidence="2">
    <location>
        <begin position="52"/>
        <end position="134"/>
    </location>
</feature>
<feature type="transmembrane region" description="Helical" evidence="1">
    <location>
        <begin position="139"/>
        <end position="161"/>
    </location>
</feature>
<feature type="transmembrane region" description="Helical" evidence="1">
    <location>
        <begin position="14"/>
        <end position="35"/>
    </location>
</feature>
<dbReference type="AlphaFoldDB" id="A0A160U113"/>
<dbReference type="EMBL" id="CZQD01000048">
    <property type="protein sequence ID" value="CUS57830.1"/>
    <property type="molecule type" value="Genomic_DNA"/>
</dbReference>
<reference evidence="3" key="1">
    <citation type="submission" date="2015-10" db="EMBL/GenBank/DDBJ databases">
        <authorList>
            <person name="Gilbert D.G."/>
        </authorList>
    </citation>
    <scope>NUCLEOTIDE SEQUENCE</scope>
</reference>
<keyword evidence="1" id="KW-0812">Transmembrane</keyword>
<keyword evidence="1" id="KW-0472">Membrane</keyword>
<evidence type="ECO:0000313" key="3">
    <source>
        <dbReference type="EMBL" id="CUS57830.1"/>
    </source>
</evidence>
<gene>
    <name evidence="3" type="ORF">MGWOODY_Hyp1910</name>
</gene>
<evidence type="ECO:0000256" key="1">
    <source>
        <dbReference type="SAM" id="Phobius"/>
    </source>
</evidence>
<proteinExistence type="predicted"/>
<sequence length="172" mass="19817">MVEKDGTRPIGGTIVLWIVATGFCVIAPFITYSVLKPVGLTIAAQNWEARPAVILSSQVQNRNRQYRLRTEYSYVWDNETHVSRRTFFDETLGVRKSYYHQFNRQLSRHKSRNEPLSVWINPKSPSKAVIYRHIRWDKLGAGILFLSLWALITFILVRSALAELNHGPSSED</sequence>
<evidence type="ECO:0000259" key="2">
    <source>
        <dbReference type="Pfam" id="PF12158"/>
    </source>
</evidence>
<accession>A0A160U113</accession>
<organism evidence="3">
    <name type="scientific">hydrothermal vent metagenome</name>
    <dbReference type="NCBI Taxonomy" id="652676"/>
    <lineage>
        <taxon>unclassified sequences</taxon>
        <taxon>metagenomes</taxon>
        <taxon>ecological metagenomes</taxon>
    </lineage>
</organism>
<dbReference type="Pfam" id="PF12158">
    <property type="entry name" value="DUF3592"/>
    <property type="match status" value="1"/>
</dbReference>
<protein>
    <recommendedName>
        <fullName evidence="2">DUF3592 domain-containing protein</fullName>
    </recommendedName>
</protein>